<proteinExistence type="predicted"/>
<feature type="region of interest" description="Disordered" evidence="1">
    <location>
        <begin position="422"/>
        <end position="455"/>
    </location>
</feature>
<protein>
    <submittedName>
        <fullName evidence="2">Uncharacterized protein</fullName>
    </submittedName>
</protein>
<dbReference type="Proteomes" id="UP001165122">
    <property type="component" value="Unassembled WGS sequence"/>
</dbReference>
<dbReference type="SUPFAM" id="SSF48371">
    <property type="entry name" value="ARM repeat"/>
    <property type="match status" value="1"/>
</dbReference>
<feature type="compositionally biased region" description="Basic and acidic residues" evidence="1">
    <location>
        <begin position="378"/>
        <end position="393"/>
    </location>
</feature>
<gene>
    <name evidence="2" type="ORF">TrLO_g14419</name>
</gene>
<evidence type="ECO:0000313" key="3">
    <source>
        <dbReference type="Proteomes" id="UP001165122"/>
    </source>
</evidence>
<dbReference type="AlphaFoldDB" id="A0A9W7CDP9"/>
<dbReference type="EMBL" id="BRXW01000049">
    <property type="protein sequence ID" value="GMI02789.1"/>
    <property type="molecule type" value="Genomic_DNA"/>
</dbReference>
<evidence type="ECO:0000313" key="2">
    <source>
        <dbReference type="EMBL" id="GMI02789.1"/>
    </source>
</evidence>
<reference evidence="3" key="1">
    <citation type="journal article" date="2023" name="Commun. Biol.">
        <title>Genome analysis of Parmales, the sister group of diatoms, reveals the evolutionary specialization of diatoms from phago-mixotrophs to photoautotrophs.</title>
        <authorList>
            <person name="Ban H."/>
            <person name="Sato S."/>
            <person name="Yoshikawa S."/>
            <person name="Yamada K."/>
            <person name="Nakamura Y."/>
            <person name="Ichinomiya M."/>
            <person name="Sato N."/>
            <person name="Blanc-Mathieu R."/>
            <person name="Endo H."/>
            <person name="Kuwata A."/>
            <person name="Ogata H."/>
        </authorList>
    </citation>
    <scope>NUCLEOTIDE SEQUENCE [LARGE SCALE GENOMIC DNA]</scope>
    <source>
        <strain evidence="3">NIES 3700</strain>
    </source>
</reference>
<feature type="region of interest" description="Disordered" evidence="1">
    <location>
        <begin position="357"/>
        <end position="393"/>
    </location>
</feature>
<sequence>MSSSIPLLSPLPTTTLPLLLKRLSPLLKSPSISSSFESNLHDLLLHLTSTSLPSRHLPQILPFLLHLETLSLTSKPSNTIYNLLTFHNLLTSSPYTQLISKHLLTSSTPHSLIYLTTLLPRLTLKQLPYLTILNLVTEDLSSDIHLELFKTNLKRATGEDFKTTLELFLGGLDNYISTYLDSDNTLERDYQTLVSLITVINLTLQNPKKINIKPYLQKITNHFKTISEASREYKVIGLRFLKVILGYDYKVFKGFVEGLKCDWGILNFLLKELDGWNGSLRKEEILKFSEIFFNVEYTGVPDFKGVERFYEGLKDSENLGYAFNRIWLKKIGGRRGGMGGGVKVLWNVVLKGVQEDGREGEGRDLEGERKMEGKKRRREEEKVERGEREKRKKEVEVEEVEMIVEKVETRVEEKVEETKIEEVVKQVESEDDESDGDLDDIPDIDLAADVDDEDL</sequence>
<dbReference type="InterPro" id="IPR016024">
    <property type="entry name" value="ARM-type_fold"/>
</dbReference>
<organism evidence="2 3">
    <name type="scientific">Triparma laevis f. longispina</name>
    <dbReference type="NCBI Taxonomy" id="1714387"/>
    <lineage>
        <taxon>Eukaryota</taxon>
        <taxon>Sar</taxon>
        <taxon>Stramenopiles</taxon>
        <taxon>Ochrophyta</taxon>
        <taxon>Bolidophyceae</taxon>
        <taxon>Parmales</taxon>
        <taxon>Triparmaceae</taxon>
        <taxon>Triparma</taxon>
    </lineage>
</organism>
<feature type="compositionally biased region" description="Acidic residues" evidence="1">
    <location>
        <begin position="429"/>
        <end position="455"/>
    </location>
</feature>
<feature type="compositionally biased region" description="Basic and acidic residues" evidence="1">
    <location>
        <begin position="357"/>
        <end position="371"/>
    </location>
</feature>
<accession>A0A9W7CDP9</accession>
<name>A0A9W7CDP9_9STRA</name>
<keyword evidence="3" id="KW-1185">Reference proteome</keyword>
<evidence type="ECO:0000256" key="1">
    <source>
        <dbReference type="SAM" id="MobiDB-lite"/>
    </source>
</evidence>
<comment type="caution">
    <text evidence="2">The sequence shown here is derived from an EMBL/GenBank/DDBJ whole genome shotgun (WGS) entry which is preliminary data.</text>
</comment>